<reference evidence="2 3" key="1">
    <citation type="submission" date="2015-09" db="EMBL/GenBank/DDBJ databases">
        <title>Draft genome of a European isolate of the apple canker pathogen Neonectria ditissima.</title>
        <authorList>
            <person name="Gomez-Cortecero A."/>
            <person name="Harrison R.J."/>
            <person name="Armitage A.D."/>
        </authorList>
    </citation>
    <scope>NUCLEOTIDE SEQUENCE [LARGE SCALE GENOMIC DNA]</scope>
    <source>
        <strain evidence="2 3">R09/05</strain>
    </source>
</reference>
<feature type="compositionally biased region" description="Polar residues" evidence="1">
    <location>
        <begin position="798"/>
        <end position="810"/>
    </location>
</feature>
<comment type="caution">
    <text evidence="2">The sequence shown here is derived from an EMBL/GenBank/DDBJ whole genome shotgun (WGS) entry which is preliminary data.</text>
</comment>
<evidence type="ECO:0000256" key="1">
    <source>
        <dbReference type="SAM" id="MobiDB-lite"/>
    </source>
</evidence>
<keyword evidence="3" id="KW-1185">Reference proteome</keyword>
<feature type="compositionally biased region" description="Polar residues" evidence="1">
    <location>
        <begin position="729"/>
        <end position="781"/>
    </location>
</feature>
<feature type="compositionally biased region" description="Low complexity" evidence="1">
    <location>
        <begin position="865"/>
        <end position="879"/>
    </location>
</feature>
<feature type="compositionally biased region" description="Polar residues" evidence="1">
    <location>
        <begin position="676"/>
        <end position="686"/>
    </location>
</feature>
<dbReference type="EMBL" id="LKCW01000093">
    <property type="protein sequence ID" value="KPM40004.1"/>
    <property type="molecule type" value="Genomic_DNA"/>
</dbReference>
<dbReference type="Proteomes" id="UP000050424">
    <property type="component" value="Unassembled WGS sequence"/>
</dbReference>
<feature type="compositionally biased region" description="Polar residues" evidence="1">
    <location>
        <begin position="694"/>
        <end position="720"/>
    </location>
</feature>
<feature type="compositionally biased region" description="Low complexity" evidence="1">
    <location>
        <begin position="832"/>
        <end position="850"/>
    </location>
</feature>
<feature type="region of interest" description="Disordered" evidence="1">
    <location>
        <begin position="460"/>
        <end position="542"/>
    </location>
</feature>
<feature type="region of interest" description="Disordered" evidence="1">
    <location>
        <begin position="196"/>
        <end position="216"/>
    </location>
</feature>
<dbReference type="AlphaFoldDB" id="A0A0N8H6V2"/>
<feature type="compositionally biased region" description="Basic residues" evidence="1">
    <location>
        <begin position="567"/>
        <end position="582"/>
    </location>
</feature>
<feature type="compositionally biased region" description="Low complexity" evidence="1">
    <location>
        <begin position="460"/>
        <end position="476"/>
    </location>
</feature>
<feature type="compositionally biased region" description="Low complexity" evidence="1">
    <location>
        <begin position="311"/>
        <end position="322"/>
    </location>
</feature>
<feature type="region of interest" description="Disordered" evidence="1">
    <location>
        <begin position="555"/>
        <end position="889"/>
    </location>
</feature>
<sequence length="942" mass="98540">MASPARMSFLSRTPTIGLPFAGNYCDSAILTKDIIASTADAITFPSPPPHVDKPSVADLAPRPTPTASSTATATTTTTTPLVRSQSQGTPRQRSPRGVCTCLPRAQTDTSDSKEHAPTPASLAGFNGVLQDGRVRNPVPSKLQGRVDGRNGNFGVMHMDFPRPQMTERDLAAKRSSEGTAAAAKLANKDGYRAVKRTQLAWPPRSSKESTTAPWRILLPPPPIHPYSSPPALARPLTAPPTAPPTIASAAASPTPSAPPSTVPPTALSTAPPAAPPGSHSANSPVVPPAISQPGAPTDPSTHTPTAPPSTDPSFTPASPSTTALRVNGSTAALTAATTARPLTGLTPQETKVEQARLLTLLRSLHPVLVVDQICKALAYFGGIPGSPAPANGAFPDSDLTNGPGSLFVGWVAEIFPELDAQGEPIKKQTPIPALTPVPVSVSVPVPVPVTVPAPAIVPVVGSTSTPVSPSRVSIPVKRSRGRPKGSKSSRARKDKGLKKPRAVPSGTTSVDVVDANQYTPANLPPVASQPNDNDAETPQFQSQASVIAQAALREQHNSSLPVSTPGSKKRGRPKGSKNKPRPKPGTIIGAEDAEASAQSQNHVSSSPLAHKSSTNRPAEKVQPSIEGNTGTAQDAIAPSTTQEDISSQGPLTDEQVAPSDTTNYMTQAARLHQLGSHDSSSTPNASSRKRQRNPHMQTTTQGTVETNNVSGPPDSSQTQSAKRRRVSKETSQNPVLGNAEPQSSGAEIPTPSNLSIGGESLSTSSGFDSQSQMNSLRSNLKQMAQTQHQYQHQQQQASPNMASSHAQGPSAQGRQKPQPPGGQGRPQPPMTPQSFYQRQKQQQRQPTSQYEQGGNPGQFQQNLMSPPSSLGGQPQQQQQHAGLPNPISPFTGYSNSNYLDINYPDTSTNTATAAAFGGHTQLEAALAEPNIRESLYHAIGRP</sequence>
<feature type="compositionally biased region" description="Polar residues" evidence="1">
    <location>
        <begin position="505"/>
        <end position="520"/>
    </location>
</feature>
<name>A0A0N8H6V2_9HYPO</name>
<protein>
    <submittedName>
        <fullName evidence="2">Uncharacterized protein</fullName>
    </submittedName>
</protein>
<feature type="compositionally biased region" description="Polar residues" evidence="1">
    <location>
        <begin position="625"/>
        <end position="650"/>
    </location>
</feature>
<feature type="compositionally biased region" description="Polar residues" evidence="1">
    <location>
        <begin position="81"/>
        <end position="92"/>
    </location>
</feature>
<feature type="compositionally biased region" description="Basic residues" evidence="1">
    <location>
        <begin position="477"/>
        <end position="501"/>
    </location>
</feature>
<feature type="region of interest" description="Disordered" evidence="1">
    <location>
        <begin position="45"/>
        <end position="125"/>
    </location>
</feature>
<feature type="compositionally biased region" description="Low complexity" evidence="1">
    <location>
        <begin position="263"/>
        <end position="284"/>
    </location>
</feature>
<evidence type="ECO:0000313" key="2">
    <source>
        <dbReference type="EMBL" id="KPM40004.1"/>
    </source>
</evidence>
<dbReference type="OrthoDB" id="5243398at2759"/>
<evidence type="ECO:0000313" key="3">
    <source>
        <dbReference type="Proteomes" id="UP000050424"/>
    </source>
</evidence>
<feature type="compositionally biased region" description="Low complexity" evidence="1">
    <location>
        <begin position="244"/>
        <end position="254"/>
    </location>
</feature>
<feature type="region of interest" description="Disordered" evidence="1">
    <location>
        <begin position="228"/>
        <end position="322"/>
    </location>
</feature>
<feature type="compositionally biased region" description="Polar residues" evidence="1">
    <location>
        <begin position="596"/>
        <end position="616"/>
    </location>
</feature>
<organism evidence="2 3">
    <name type="scientific">Neonectria ditissima</name>
    <dbReference type="NCBI Taxonomy" id="78410"/>
    <lineage>
        <taxon>Eukaryota</taxon>
        <taxon>Fungi</taxon>
        <taxon>Dikarya</taxon>
        <taxon>Ascomycota</taxon>
        <taxon>Pezizomycotina</taxon>
        <taxon>Sordariomycetes</taxon>
        <taxon>Hypocreomycetidae</taxon>
        <taxon>Hypocreales</taxon>
        <taxon>Nectriaceae</taxon>
        <taxon>Neonectria</taxon>
    </lineage>
</organism>
<gene>
    <name evidence="2" type="ORF">AK830_g6559</name>
</gene>
<proteinExistence type="predicted"/>
<feature type="compositionally biased region" description="Low complexity" evidence="1">
    <location>
        <begin position="782"/>
        <end position="797"/>
    </location>
</feature>
<dbReference type="STRING" id="78410.A0A0N8H6V2"/>
<feature type="compositionally biased region" description="Polar residues" evidence="1">
    <location>
        <begin position="528"/>
        <end position="542"/>
    </location>
</feature>
<accession>A0A0N8H6V2</accession>
<feature type="compositionally biased region" description="Low complexity" evidence="1">
    <location>
        <begin position="295"/>
        <end position="304"/>
    </location>
</feature>
<feature type="compositionally biased region" description="Low complexity" evidence="1">
    <location>
        <begin position="65"/>
        <end position="80"/>
    </location>
</feature>